<protein>
    <submittedName>
        <fullName evidence="1">Uncharacterized protein</fullName>
    </submittedName>
</protein>
<evidence type="ECO:0000313" key="2">
    <source>
        <dbReference type="Proteomes" id="UP000076842"/>
    </source>
</evidence>
<dbReference type="AlphaFoldDB" id="A0A165DF58"/>
<gene>
    <name evidence="1" type="ORF">CALCODRAFT_502021</name>
</gene>
<organism evidence="1 2">
    <name type="scientific">Calocera cornea HHB12733</name>
    <dbReference type="NCBI Taxonomy" id="1353952"/>
    <lineage>
        <taxon>Eukaryota</taxon>
        <taxon>Fungi</taxon>
        <taxon>Dikarya</taxon>
        <taxon>Basidiomycota</taxon>
        <taxon>Agaricomycotina</taxon>
        <taxon>Dacrymycetes</taxon>
        <taxon>Dacrymycetales</taxon>
        <taxon>Dacrymycetaceae</taxon>
        <taxon>Calocera</taxon>
    </lineage>
</organism>
<keyword evidence="2" id="KW-1185">Reference proteome</keyword>
<name>A0A165DF58_9BASI</name>
<dbReference type="Proteomes" id="UP000076842">
    <property type="component" value="Unassembled WGS sequence"/>
</dbReference>
<accession>A0A165DF58</accession>
<proteinExistence type="predicted"/>
<dbReference type="InParanoid" id="A0A165DF58"/>
<dbReference type="STRING" id="1353952.A0A165DF58"/>
<sequence>MASLMQTNDDSERMTFEAAFNFLLCAETSNPGLSAACTRIRAIKQAHEARQESLPWGPRFTTNTLKRLVAQLTGKEDPRYSVSVWLVREYMEQVWDKEVVKSGWLQLMADRGLEALFMGAHSPDDLSEVEEVIARLGYPADTAKAVHESGILLNLEKLYGGRLVVVVAGKLRKDLIRLLRRWYGNDEYNGLDEQTRAAMLLPIPIETEFDDLEGELEPSLRDAMLTMLPDSSEDQDDAESTLSVQSVPAALQTARTIDPASMKQERLAFTERWLQHGPALRRQASLSDLRTTTWR</sequence>
<evidence type="ECO:0000313" key="1">
    <source>
        <dbReference type="EMBL" id="KZT52680.1"/>
    </source>
</evidence>
<reference evidence="1 2" key="1">
    <citation type="journal article" date="2016" name="Mol. Biol. Evol.">
        <title>Comparative Genomics of Early-Diverging Mushroom-Forming Fungi Provides Insights into the Origins of Lignocellulose Decay Capabilities.</title>
        <authorList>
            <person name="Nagy L.G."/>
            <person name="Riley R."/>
            <person name="Tritt A."/>
            <person name="Adam C."/>
            <person name="Daum C."/>
            <person name="Floudas D."/>
            <person name="Sun H."/>
            <person name="Yadav J.S."/>
            <person name="Pangilinan J."/>
            <person name="Larsson K.H."/>
            <person name="Matsuura K."/>
            <person name="Barry K."/>
            <person name="Labutti K."/>
            <person name="Kuo R."/>
            <person name="Ohm R.A."/>
            <person name="Bhattacharya S.S."/>
            <person name="Shirouzu T."/>
            <person name="Yoshinaga Y."/>
            <person name="Martin F.M."/>
            <person name="Grigoriev I.V."/>
            <person name="Hibbett D.S."/>
        </authorList>
    </citation>
    <scope>NUCLEOTIDE SEQUENCE [LARGE SCALE GENOMIC DNA]</scope>
    <source>
        <strain evidence="1 2">HHB12733</strain>
    </source>
</reference>
<dbReference type="EMBL" id="KV424059">
    <property type="protein sequence ID" value="KZT52680.1"/>
    <property type="molecule type" value="Genomic_DNA"/>
</dbReference>